<dbReference type="Proteomes" id="UP001324287">
    <property type="component" value="Chromosome"/>
</dbReference>
<accession>A0ABZ1BA62</accession>
<name>A0ABZ1BA62_9ACTN</name>
<protein>
    <submittedName>
        <fullName evidence="1">Uncharacterized protein</fullName>
    </submittedName>
</protein>
<evidence type="ECO:0000313" key="1">
    <source>
        <dbReference type="EMBL" id="WRL66055.1"/>
    </source>
</evidence>
<keyword evidence="2" id="KW-1185">Reference proteome</keyword>
<proteinExistence type="predicted"/>
<reference evidence="1 2" key="1">
    <citation type="submission" date="2023-12" db="EMBL/GenBank/DDBJ databases">
        <title>Blastococcus brunescens sp. nov., an actonobacterium isolated from sandstone collected in sahara desert.</title>
        <authorList>
            <person name="Gtari M."/>
            <person name="Ghodhbane F."/>
        </authorList>
    </citation>
    <scope>NUCLEOTIDE SEQUENCE [LARGE SCALE GENOMIC DNA]</scope>
    <source>
        <strain evidence="1 2">BMG 8361</strain>
    </source>
</reference>
<organism evidence="1 2">
    <name type="scientific">Blastococcus brunescens</name>
    <dbReference type="NCBI Taxonomy" id="1564165"/>
    <lineage>
        <taxon>Bacteria</taxon>
        <taxon>Bacillati</taxon>
        <taxon>Actinomycetota</taxon>
        <taxon>Actinomycetes</taxon>
        <taxon>Geodermatophilales</taxon>
        <taxon>Geodermatophilaceae</taxon>
        <taxon>Blastococcus</taxon>
    </lineage>
</organism>
<gene>
    <name evidence="1" type="ORF">U6N30_11235</name>
</gene>
<evidence type="ECO:0000313" key="2">
    <source>
        <dbReference type="Proteomes" id="UP001324287"/>
    </source>
</evidence>
<sequence length="116" mass="12003">MAACRMYDGWPSLRDGYAKSLWAAVGGRPAGSVAAAAALTAVWVVPPVAALRGSRAGLVGWLAGAAGRAVVASVTGGRSWPDALAHPLSILVFDALMARSVVGHRRGTLTWRDRPL</sequence>
<dbReference type="RefSeq" id="WP_324277372.1">
    <property type="nucleotide sequence ID" value="NZ_CP141261.1"/>
</dbReference>
<dbReference type="EMBL" id="CP141261">
    <property type="protein sequence ID" value="WRL66055.1"/>
    <property type="molecule type" value="Genomic_DNA"/>
</dbReference>